<dbReference type="Proteomes" id="UP000241365">
    <property type="component" value="Segment"/>
</dbReference>
<keyword evidence="2" id="KW-1185">Reference proteome</keyword>
<dbReference type="GeneID" id="80513260"/>
<reference evidence="1 2" key="1">
    <citation type="journal article" date="2016" name="Genome Announc.">
        <title>Complete Genome Sequence of a New Megavirus Family Member Isolated from an Inland Water Lake for the First Time in India.</title>
        <authorList>
            <person name="Chatterjee A."/>
            <person name="Ali F."/>
            <person name="Bange D."/>
            <person name="Kondabagil K."/>
        </authorList>
    </citation>
    <scope>NUCLEOTIDE SEQUENCE [LARGE SCALE GENOMIC DNA]</scope>
    <source>
        <strain evidence="1">1</strain>
    </source>
</reference>
<dbReference type="RefSeq" id="YP_010776649.1">
    <property type="nucleotide sequence ID" value="NC_075034.1"/>
</dbReference>
<proteinExistence type="predicted"/>
<accession>A0A167RN07</accession>
<dbReference type="KEGG" id="vg:80513260"/>
<organism evidence="1 2">
    <name type="scientific">Powai lake megavirus</name>
    <dbReference type="NCBI Taxonomy" id="1842663"/>
    <lineage>
        <taxon>Viruses</taxon>
        <taxon>Varidnaviria</taxon>
        <taxon>Bamfordvirae</taxon>
        <taxon>Nucleocytoviricota</taxon>
        <taxon>Megaviricetes</taxon>
        <taxon>Imitervirales</taxon>
        <taxon>Mimiviridae</taxon>
        <taxon>Megamimivirinae</taxon>
        <taxon>Megavirus</taxon>
        <taxon>Megavirus powaiense</taxon>
    </lineage>
</organism>
<protein>
    <submittedName>
        <fullName evidence="1">Uncharacterized protein</fullName>
    </submittedName>
</protein>
<dbReference type="EMBL" id="KU877344">
    <property type="protein sequence ID" value="ANB50898.1"/>
    <property type="molecule type" value="Genomic_DNA"/>
</dbReference>
<evidence type="ECO:0000313" key="1">
    <source>
        <dbReference type="EMBL" id="ANB50898.1"/>
    </source>
</evidence>
<sequence>MNLPKFDINTINSCEKILVCGKRLTGKTTLINKLIEKISDNKQMQHLYLITPKSTNGEYNIINHDELKNKVTCFININTTIIKKINLECDKNNGENIIIIEDIAISSYLLTDLIKIKATIILSYQFLIPYHIHSFNTFIFTKENSISNKEDIYYLAQKSFINHKYMSNFDNFNKLFNYNTLNYNALVISNFQLLQINAKFSPSKNKSLPKDYITESVDNILNKITKPKFNTPIEIII</sequence>
<evidence type="ECO:0000313" key="2">
    <source>
        <dbReference type="Proteomes" id="UP000241365"/>
    </source>
</evidence>
<name>A0A167RN07_9VIRU</name>